<dbReference type="eggNOG" id="KOG0017">
    <property type="taxonomic scope" value="Eukaryota"/>
</dbReference>
<dbReference type="PANTHER" id="PTHR11439:SF511">
    <property type="match status" value="1"/>
</dbReference>
<feature type="region of interest" description="Disordered" evidence="1">
    <location>
        <begin position="1"/>
        <end position="40"/>
    </location>
</feature>
<dbReference type="CDD" id="cd09272">
    <property type="entry name" value="RNase_HI_RT_Ty1"/>
    <property type="match status" value="1"/>
</dbReference>
<accession>A0A1U7X3F5</accession>
<dbReference type="GO" id="GO:0006354">
    <property type="term" value="P:DNA-templated transcription elongation"/>
    <property type="evidence" value="ECO:0007669"/>
    <property type="project" value="InterPro"/>
</dbReference>
<dbReference type="AlphaFoldDB" id="A0A1U7X3F5"/>
<dbReference type="RefSeq" id="XP_009781399.1">
    <property type="nucleotide sequence ID" value="XM_009783097.1"/>
</dbReference>
<dbReference type="InterPro" id="IPR036735">
    <property type="entry name" value="NGN_dom_sf"/>
</dbReference>
<protein>
    <submittedName>
        <fullName evidence="4">Uncharacterized protein LOC104230326</fullName>
    </submittedName>
</protein>
<reference evidence="3" key="1">
    <citation type="journal article" date="2013" name="Genome Biol.">
        <title>Reference genomes and transcriptomes of Nicotiana sylvestris and Nicotiana tomentosiformis.</title>
        <authorList>
            <person name="Sierro N."/>
            <person name="Battey J.N."/>
            <person name="Ouadi S."/>
            <person name="Bovet L."/>
            <person name="Goepfert S."/>
            <person name="Bakaher N."/>
            <person name="Peitsch M.C."/>
            <person name="Ivanov N.V."/>
        </authorList>
    </citation>
    <scope>NUCLEOTIDE SEQUENCE [LARGE SCALE GENOMIC DNA]</scope>
</reference>
<dbReference type="Proteomes" id="UP000189701">
    <property type="component" value="Unplaced"/>
</dbReference>
<evidence type="ECO:0000256" key="1">
    <source>
        <dbReference type="SAM" id="MobiDB-lite"/>
    </source>
</evidence>
<dbReference type="InterPro" id="IPR005100">
    <property type="entry name" value="NGN-domain"/>
</dbReference>
<dbReference type="SUPFAM" id="SSF50104">
    <property type="entry name" value="Translation proteins SH3-like domain"/>
    <property type="match status" value="1"/>
</dbReference>
<gene>
    <name evidence="4" type="primary">LOC104230326</name>
</gene>
<evidence type="ECO:0000313" key="4">
    <source>
        <dbReference type="RefSeq" id="XP_009781399.1"/>
    </source>
</evidence>
<sequence>MSKINEKNKRKMNVEVQETELAEPKQLHGGSRKQSMMTTPTSAIEEVELPAKVGSKLWDVKCKKDSEKEVVACLLQKSYGMQIKSAIALDHNEDGNDRMDLAHDVIKLLKVGDRVKIASGAKEGQTGTIITMEELPISGKIKKQQTVSRLSAEAKYKSMAITACELKWLNELLDSLGVTHSEPMQLYCDRQETLHIAVNPV</sequence>
<evidence type="ECO:0000313" key="3">
    <source>
        <dbReference type="Proteomes" id="UP000189701"/>
    </source>
</evidence>
<dbReference type="InterPro" id="IPR008991">
    <property type="entry name" value="Translation_prot_SH3-like_sf"/>
</dbReference>
<dbReference type="PANTHER" id="PTHR11439">
    <property type="entry name" value="GAG-POL-RELATED RETROTRANSPOSON"/>
    <property type="match status" value="1"/>
</dbReference>
<keyword evidence="3" id="KW-1185">Reference proteome</keyword>
<reference evidence="4" key="2">
    <citation type="submission" date="2025-08" db="UniProtKB">
        <authorList>
            <consortium name="RefSeq"/>
        </authorList>
    </citation>
    <scope>IDENTIFICATION</scope>
    <source>
        <tissue evidence="4">Leaf</tissue>
    </source>
</reference>
<name>A0A1U7X3F5_NICSY</name>
<feature type="domain" description="NGN" evidence="2">
    <location>
        <begin position="56"/>
        <end position="91"/>
    </location>
</feature>
<evidence type="ECO:0000259" key="2">
    <source>
        <dbReference type="Pfam" id="PF03439"/>
    </source>
</evidence>
<organism evidence="3 4">
    <name type="scientific">Nicotiana sylvestris</name>
    <name type="common">Wood tobacco</name>
    <name type="synonym">South American tobacco</name>
    <dbReference type="NCBI Taxonomy" id="4096"/>
    <lineage>
        <taxon>Eukaryota</taxon>
        <taxon>Viridiplantae</taxon>
        <taxon>Streptophyta</taxon>
        <taxon>Embryophyta</taxon>
        <taxon>Tracheophyta</taxon>
        <taxon>Spermatophyta</taxon>
        <taxon>Magnoliopsida</taxon>
        <taxon>eudicotyledons</taxon>
        <taxon>Gunneridae</taxon>
        <taxon>Pentapetalae</taxon>
        <taxon>asterids</taxon>
        <taxon>lamiids</taxon>
        <taxon>Solanales</taxon>
        <taxon>Solanaceae</taxon>
        <taxon>Nicotianoideae</taxon>
        <taxon>Nicotianeae</taxon>
        <taxon>Nicotiana</taxon>
    </lineage>
</organism>
<dbReference type="Pfam" id="PF03439">
    <property type="entry name" value="Spt5-NGN"/>
    <property type="match status" value="1"/>
</dbReference>
<dbReference type="Gene3D" id="3.30.70.940">
    <property type="entry name" value="NusG, N-terminal domain"/>
    <property type="match status" value="1"/>
</dbReference>
<proteinExistence type="predicted"/>